<dbReference type="AlphaFoldDB" id="A0A1A9VC01"/>
<accession>A0A1A9VC01</accession>
<sequence length="168" mass="19102">MINLTLVGFAFCPFAWFTAIMNKYYLEPFTLAFMITEKETLDSSCSIFYLSVSFMDIIPRYHQFPSVTKELIEMNSASRICVNTLLSSKEKYETEFISPECCSGVNLLIYNDDKRRGTTVTMPPPPSPPSSSSSSQIYILTFTVESRIGAVLFDAKTRRVFQATLYNK</sequence>
<dbReference type="VEuPathDB" id="VectorBase:GAUT032386"/>
<evidence type="ECO:0000313" key="2">
    <source>
        <dbReference type="Proteomes" id="UP000078200"/>
    </source>
</evidence>
<evidence type="ECO:0000313" key="1">
    <source>
        <dbReference type="EnsemblMetazoa" id="GAUT032386-PA"/>
    </source>
</evidence>
<protein>
    <submittedName>
        <fullName evidence="1">Uncharacterized protein</fullName>
    </submittedName>
</protein>
<name>A0A1A9VC01_GLOAU</name>
<keyword evidence="2" id="KW-1185">Reference proteome</keyword>
<organism evidence="1 2">
    <name type="scientific">Glossina austeni</name>
    <name type="common">Savannah tsetse fly</name>
    <dbReference type="NCBI Taxonomy" id="7395"/>
    <lineage>
        <taxon>Eukaryota</taxon>
        <taxon>Metazoa</taxon>
        <taxon>Ecdysozoa</taxon>
        <taxon>Arthropoda</taxon>
        <taxon>Hexapoda</taxon>
        <taxon>Insecta</taxon>
        <taxon>Pterygota</taxon>
        <taxon>Neoptera</taxon>
        <taxon>Endopterygota</taxon>
        <taxon>Diptera</taxon>
        <taxon>Brachycera</taxon>
        <taxon>Muscomorpha</taxon>
        <taxon>Hippoboscoidea</taxon>
        <taxon>Glossinidae</taxon>
        <taxon>Glossina</taxon>
    </lineage>
</organism>
<dbReference type="Proteomes" id="UP000078200">
    <property type="component" value="Unassembled WGS sequence"/>
</dbReference>
<reference evidence="1" key="1">
    <citation type="submission" date="2020-05" db="UniProtKB">
        <authorList>
            <consortium name="EnsemblMetazoa"/>
        </authorList>
    </citation>
    <scope>IDENTIFICATION</scope>
    <source>
        <strain evidence="1">TTRI</strain>
    </source>
</reference>
<dbReference type="EnsemblMetazoa" id="GAUT032386-RA">
    <property type="protein sequence ID" value="GAUT032386-PA"/>
    <property type="gene ID" value="GAUT032386"/>
</dbReference>
<proteinExistence type="predicted"/>